<dbReference type="InterPro" id="IPR036320">
    <property type="entry name" value="Glycosyl_Trfase_fam3_N_dom_sf"/>
</dbReference>
<dbReference type="Gene3D" id="1.20.970.10">
    <property type="entry name" value="Transferase, Pyrimidine Nucleoside Phosphorylase, Chain C"/>
    <property type="match status" value="1"/>
</dbReference>
<dbReference type="EMBL" id="BJWG01000010">
    <property type="protein sequence ID" value="GEL95672.1"/>
    <property type="molecule type" value="Genomic_DNA"/>
</dbReference>
<dbReference type="GO" id="GO:0009032">
    <property type="term" value="F:thymidine phosphorylase activity"/>
    <property type="evidence" value="ECO:0007669"/>
    <property type="project" value="TreeGrafter"/>
</dbReference>
<dbReference type="InterPro" id="IPR000312">
    <property type="entry name" value="Glycosyl_Trfase_fam3"/>
</dbReference>
<dbReference type="GO" id="GO:0006213">
    <property type="term" value="P:pyrimidine nucleoside metabolic process"/>
    <property type="evidence" value="ECO:0007669"/>
    <property type="project" value="InterPro"/>
</dbReference>
<dbReference type="Pfam" id="PF00591">
    <property type="entry name" value="Glycos_transf_3"/>
    <property type="match status" value="1"/>
</dbReference>
<feature type="domain" description="Pyrimidine nucleoside phosphorylase C-terminal" evidence="5">
    <location>
        <begin position="338"/>
        <end position="412"/>
    </location>
</feature>
<reference evidence="6 7" key="1">
    <citation type="submission" date="2019-07" db="EMBL/GenBank/DDBJ databases">
        <title>Whole genome shotgun sequence of Cellulomonas composti NBRC 100758.</title>
        <authorList>
            <person name="Hosoyama A."/>
            <person name="Uohara A."/>
            <person name="Ohji S."/>
            <person name="Ichikawa N."/>
        </authorList>
    </citation>
    <scope>NUCLEOTIDE SEQUENCE [LARGE SCALE GENOMIC DNA]</scope>
    <source>
        <strain evidence="6 7">NBRC 100758</strain>
    </source>
</reference>
<keyword evidence="7" id="KW-1185">Reference proteome</keyword>
<dbReference type="Gene3D" id="3.90.1170.30">
    <property type="entry name" value="Pyrimidine nucleoside phosphorylase-like, C-terminal domain"/>
    <property type="match status" value="1"/>
</dbReference>
<comment type="caution">
    <text evidence="6">The sequence shown here is derived from an EMBL/GenBank/DDBJ whole genome shotgun (WGS) entry which is preliminary data.</text>
</comment>
<evidence type="ECO:0000313" key="6">
    <source>
        <dbReference type="EMBL" id="GEL95672.1"/>
    </source>
</evidence>
<dbReference type="SUPFAM" id="SSF54680">
    <property type="entry name" value="Pyrimidine nucleoside phosphorylase C-terminal domain"/>
    <property type="match status" value="1"/>
</dbReference>
<dbReference type="InterPro" id="IPR018090">
    <property type="entry name" value="Pyrmidine_PPas_bac/euk"/>
</dbReference>
<dbReference type="InterPro" id="IPR017872">
    <property type="entry name" value="Pyrmidine_PPase_CS"/>
</dbReference>
<dbReference type="PROSITE" id="PS00647">
    <property type="entry name" value="THYMID_PHOSPHORYLASE"/>
    <property type="match status" value="1"/>
</dbReference>
<comment type="similarity">
    <text evidence="1">Belongs to the thymidine/pyrimidine-nucleoside phosphorylase family.</text>
</comment>
<dbReference type="SMART" id="SM00941">
    <property type="entry name" value="PYNP_C"/>
    <property type="match status" value="1"/>
</dbReference>
<dbReference type="PANTHER" id="PTHR10515:SF0">
    <property type="entry name" value="THYMIDINE PHOSPHORYLASE"/>
    <property type="match status" value="1"/>
</dbReference>
<evidence type="ECO:0000313" key="7">
    <source>
        <dbReference type="Proteomes" id="UP000321720"/>
    </source>
</evidence>
<name>A0A511JCG7_9CELL</name>
<evidence type="ECO:0000256" key="2">
    <source>
        <dbReference type="ARBA" id="ARBA00011738"/>
    </source>
</evidence>
<dbReference type="Pfam" id="PF02885">
    <property type="entry name" value="Glycos_trans_3N"/>
    <property type="match status" value="1"/>
</dbReference>
<dbReference type="FunFam" id="1.20.970.10:FF:000004">
    <property type="entry name" value="Thymidine phosphorylase"/>
    <property type="match status" value="1"/>
</dbReference>
<evidence type="ECO:0000259" key="5">
    <source>
        <dbReference type="SMART" id="SM00941"/>
    </source>
</evidence>
<dbReference type="InterPro" id="IPR000053">
    <property type="entry name" value="Thymidine/pyrmidine_PPase"/>
</dbReference>
<dbReference type="SUPFAM" id="SSF47648">
    <property type="entry name" value="Nucleoside phosphorylase/phosphoribosyltransferase N-terminal domain"/>
    <property type="match status" value="1"/>
</dbReference>
<dbReference type="InterPro" id="IPR017459">
    <property type="entry name" value="Glycosyl_Trfase_fam3_N_dom"/>
</dbReference>
<dbReference type="PIRSF" id="PIRSF000478">
    <property type="entry name" value="TP_PyNP"/>
    <property type="match status" value="1"/>
</dbReference>
<dbReference type="InterPro" id="IPR036566">
    <property type="entry name" value="PYNP-like_C_sf"/>
</dbReference>
<dbReference type="NCBIfam" id="NF004490">
    <property type="entry name" value="PRK05820.1"/>
    <property type="match status" value="1"/>
</dbReference>
<dbReference type="InterPro" id="IPR035902">
    <property type="entry name" value="Nuc_phospho_transferase"/>
</dbReference>
<evidence type="ECO:0000256" key="1">
    <source>
        <dbReference type="ARBA" id="ARBA00006915"/>
    </source>
</evidence>
<dbReference type="GO" id="GO:0005829">
    <property type="term" value="C:cytosol"/>
    <property type="evidence" value="ECO:0007669"/>
    <property type="project" value="TreeGrafter"/>
</dbReference>
<gene>
    <name evidence="6" type="primary">deoA</name>
    <name evidence="6" type="ORF">CCO02nite_23300</name>
</gene>
<proteinExistence type="inferred from homology"/>
<dbReference type="PANTHER" id="PTHR10515">
    <property type="entry name" value="THYMIDINE PHOSPHORYLASE"/>
    <property type="match status" value="1"/>
</dbReference>
<dbReference type="AlphaFoldDB" id="A0A511JCG7"/>
<organism evidence="6 7">
    <name type="scientific">Cellulomonas composti</name>
    <dbReference type="NCBI Taxonomy" id="266130"/>
    <lineage>
        <taxon>Bacteria</taxon>
        <taxon>Bacillati</taxon>
        <taxon>Actinomycetota</taxon>
        <taxon>Actinomycetes</taxon>
        <taxon>Micrococcales</taxon>
        <taxon>Cellulomonadaceae</taxon>
        <taxon>Cellulomonas</taxon>
    </lineage>
</organism>
<dbReference type="Gene3D" id="3.40.1030.10">
    <property type="entry name" value="Nucleoside phosphorylase/phosphoribosyltransferase catalytic domain"/>
    <property type="match status" value="1"/>
</dbReference>
<evidence type="ECO:0000256" key="4">
    <source>
        <dbReference type="ARBA" id="ARBA00022679"/>
    </source>
</evidence>
<dbReference type="FunFam" id="3.40.1030.10:FF:000001">
    <property type="entry name" value="Thymidine phosphorylase"/>
    <property type="match status" value="1"/>
</dbReference>
<dbReference type="RefSeq" id="WP_146843303.1">
    <property type="nucleotide sequence ID" value="NZ_BJWG01000010.1"/>
</dbReference>
<dbReference type="NCBIfam" id="TIGR02644">
    <property type="entry name" value="Y_phosphoryl"/>
    <property type="match status" value="1"/>
</dbReference>
<evidence type="ECO:0000256" key="3">
    <source>
        <dbReference type="ARBA" id="ARBA00022676"/>
    </source>
</evidence>
<keyword evidence="4" id="KW-0808">Transferase</keyword>
<protein>
    <submittedName>
        <fullName evidence="6">Thymidine phosphorylase</fullName>
    </submittedName>
</protein>
<dbReference type="Proteomes" id="UP000321720">
    <property type="component" value="Unassembled WGS sequence"/>
</dbReference>
<dbReference type="GO" id="GO:0004645">
    <property type="term" value="F:1,4-alpha-oligoglucan phosphorylase activity"/>
    <property type="evidence" value="ECO:0007669"/>
    <property type="project" value="InterPro"/>
</dbReference>
<dbReference type="GO" id="GO:0006206">
    <property type="term" value="P:pyrimidine nucleobase metabolic process"/>
    <property type="evidence" value="ECO:0007669"/>
    <property type="project" value="InterPro"/>
</dbReference>
<dbReference type="SUPFAM" id="SSF52418">
    <property type="entry name" value="Nucleoside phosphorylase/phosphoribosyltransferase catalytic domain"/>
    <property type="match status" value="1"/>
</dbReference>
<sequence>MSEAFDAVDVIVAKRDGHRLTDGQIDWVIDAYTRGVVADEQMSALNMAILLNGMDRAEIARWTAAMIASGERMSFAHLGRPTADKHSTGGVGDKITLPLAPLVAVFGVAVPQLSGRGLGHTGGTLDKLESIPGWRAALSNEEMMRQLADVGAVICQAGSGLAPADRKLYALRDVTGTVEAIPLIASSIMSKKIAEGTGALVLDVKVGTGAFMKTEERARELARTMVELGADAGVTTVALLTDMSTPLGLTAGNALEVRESVEVLAGGGPADVVELTLALAREMLDAAGRPDADPAAALADGRAMDAWRRMIQAQGGDADAPLPWATETEQVLAERDGVVSTLDAYAVGIAAWRLGAGRARKEDPVQAGAGVQLHVRPGDTVRAGQPILTLHTDTPDRFARARDALVGGIEVVDPTTPVTPRPLILDRVTP</sequence>
<dbReference type="Pfam" id="PF07831">
    <property type="entry name" value="PYNP_C"/>
    <property type="match status" value="1"/>
</dbReference>
<dbReference type="OrthoDB" id="9763887at2"/>
<keyword evidence="3" id="KW-0328">Glycosyltransferase</keyword>
<accession>A0A511JCG7</accession>
<dbReference type="InterPro" id="IPR013102">
    <property type="entry name" value="PYNP_C"/>
</dbReference>
<comment type="subunit">
    <text evidence="2">Homodimer.</text>
</comment>